<feature type="domain" description="C-type lectin" evidence="1">
    <location>
        <begin position="133"/>
        <end position="248"/>
    </location>
</feature>
<dbReference type="InterPro" id="IPR001304">
    <property type="entry name" value="C-type_lectin-like"/>
</dbReference>
<dbReference type="SMART" id="SM00034">
    <property type="entry name" value="CLECT"/>
    <property type="match status" value="1"/>
</dbReference>
<accession>A0AAV3ZT10</accession>
<comment type="caution">
    <text evidence="2">The sequence shown here is derived from an EMBL/GenBank/DDBJ whole genome shotgun (WGS) entry which is preliminary data.</text>
</comment>
<evidence type="ECO:0000313" key="2">
    <source>
        <dbReference type="EMBL" id="GFN97548.1"/>
    </source>
</evidence>
<dbReference type="Proteomes" id="UP000735302">
    <property type="component" value="Unassembled WGS sequence"/>
</dbReference>
<evidence type="ECO:0000259" key="1">
    <source>
        <dbReference type="PROSITE" id="PS50041"/>
    </source>
</evidence>
<name>A0AAV3ZT10_9GAST</name>
<dbReference type="EMBL" id="BLXT01002789">
    <property type="protein sequence ID" value="GFN97548.1"/>
    <property type="molecule type" value="Genomic_DNA"/>
</dbReference>
<sequence>MKFVLNVLQIATIYTLQIQPGIHGNQVIPEIADLHFKTSTDLSCMRSVVADGWPIESWITCVAQCKCGNTHNCRHVVFNAQTMTCTPVSPATSGAGGITLKSAEVLYSQQVPIPACNTSAGYVLHQKCGAYVCVFLSSTDASYTTAKSECSKRHGRPFVANTAERFALMGDLHTSLSGVMWVGLVRVTVGFRWESGEQLSAEQNSYLWLAGEPNNQGNENCAHTGQSASGIVGLNDVSCTPLLRFACEQTVF</sequence>
<dbReference type="AlphaFoldDB" id="A0AAV3ZT10"/>
<dbReference type="InterPro" id="IPR016187">
    <property type="entry name" value="CTDL_fold"/>
</dbReference>
<dbReference type="PROSITE" id="PS50041">
    <property type="entry name" value="C_TYPE_LECTIN_2"/>
    <property type="match status" value="1"/>
</dbReference>
<dbReference type="Gene3D" id="3.10.100.10">
    <property type="entry name" value="Mannose-Binding Protein A, subunit A"/>
    <property type="match status" value="1"/>
</dbReference>
<dbReference type="CDD" id="cd00037">
    <property type="entry name" value="CLECT"/>
    <property type="match status" value="1"/>
</dbReference>
<gene>
    <name evidence="2" type="ORF">PoB_002405400</name>
</gene>
<dbReference type="Pfam" id="PF00059">
    <property type="entry name" value="Lectin_C"/>
    <property type="match status" value="1"/>
</dbReference>
<organism evidence="2 3">
    <name type="scientific">Plakobranchus ocellatus</name>
    <dbReference type="NCBI Taxonomy" id="259542"/>
    <lineage>
        <taxon>Eukaryota</taxon>
        <taxon>Metazoa</taxon>
        <taxon>Spiralia</taxon>
        <taxon>Lophotrochozoa</taxon>
        <taxon>Mollusca</taxon>
        <taxon>Gastropoda</taxon>
        <taxon>Heterobranchia</taxon>
        <taxon>Euthyneura</taxon>
        <taxon>Panpulmonata</taxon>
        <taxon>Sacoglossa</taxon>
        <taxon>Placobranchoidea</taxon>
        <taxon>Plakobranchidae</taxon>
        <taxon>Plakobranchus</taxon>
    </lineage>
</organism>
<dbReference type="InterPro" id="IPR016186">
    <property type="entry name" value="C-type_lectin-like/link_sf"/>
</dbReference>
<evidence type="ECO:0000313" key="3">
    <source>
        <dbReference type="Proteomes" id="UP000735302"/>
    </source>
</evidence>
<reference evidence="2 3" key="1">
    <citation type="journal article" date="2021" name="Elife">
        <title>Chloroplast acquisition without the gene transfer in kleptoplastic sea slugs, Plakobranchus ocellatus.</title>
        <authorList>
            <person name="Maeda T."/>
            <person name="Takahashi S."/>
            <person name="Yoshida T."/>
            <person name="Shimamura S."/>
            <person name="Takaki Y."/>
            <person name="Nagai Y."/>
            <person name="Toyoda A."/>
            <person name="Suzuki Y."/>
            <person name="Arimoto A."/>
            <person name="Ishii H."/>
            <person name="Satoh N."/>
            <person name="Nishiyama T."/>
            <person name="Hasebe M."/>
            <person name="Maruyama T."/>
            <person name="Minagawa J."/>
            <person name="Obokata J."/>
            <person name="Shigenobu S."/>
        </authorList>
    </citation>
    <scope>NUCLEOTIDE SEQUENCE [LARGE SCALE GENOMIC DNA]</scope>
</reference>
<protein>
    <submittedName>
        <fullName evidence="2">C-type lectin</fullName>
    </submittedName>
</protein>
<proteinExistence type="predicted"/>
<dbReference type="SUPFAM" id="SSF56436">
    <property type="entry name" value="C-type lectin-like"/>
    <property type="match status" value="1"/>
</dbReference>
<keyword evidence="3" id="KW-1185">Reference proteome</keyword>